<evidence type="ECO:0000313" key="6">
    <source>
        <dbReference type="Proteomes" id="UP000222542"/>
    </source>
</evidence>
<dbReference type="Proteomes" id="UP000222542">
    <property type="component" value="Unassembled WGS sequence"/>
</dbReference>
<evidence type="ECO:0000256" key="1">
    <source>
        <dbReference type="ARBA" id="ARBA00006640"/>
    </source>
</evidence>
<dbReference type="HAMAP" id="MF_00358">
    <property type="entry name" value="Ribosomal_bS21"/>
    <property type="match status" value="1"/>
</dbReference>
<keyword evidence="6" id="KW-1185">Reference proteome</keyword>
<sequence>MAVSSIANLFSFFTRSKPPTPKSPTLQFSLSSSTPKNDASSVVISSNENQKYSIALPLTSSSDSDVSAVICPSLANANTLYFRSAYNVQVIVGDNEPEEKLLGRFRREVMRAGVIQECKRRRYFENAQDEKKRRSRDAAKRNRRRFFSEYRLWSICAFVVFSLDNLWRNCPVCQNCTRGPPRNFSEDKQETTKNKRDDDGEDNWELPDGGVAY</sequence>
<reference evidence="5 6" key="2">
    <citation type="journal article" date="2017" name="Genome Biol.">
        <title>New reference genome sequences of hot pepper reveal the massive evolution of plant disease-resistance genes by retroduplication.</title>
        <authorList>
            <person name="Kim S."/>
            <person name="Park J."/>
            <person name="Yeom S.I."/>
            <person name="Kim Y.M."/>
            <person name="Seo E."/>
            <person name="Kim K.T."/>
            <person name="Kim M.S."/>
            <person name="Lee J.M."/>
            <person name="Cheong K."/>
            <person name="Shin H.S."/>
            <person name="Kim S.B."/>
            <person name="Han K."/>
            <person name="Lee J."/>
            <person name="Park M."/>
            <person name="Lee H.A."/>
            <person name="Lee H.Y."/>
            <person name="Lee Y."/>
            <person name="Oh S."/>
            <person name="Lee J.H."/>
            <person name="Choi E."/>
            <person name="Choi E."/>
            <person name="Lee S.E."/>
            <person name="Jeon J."/>
            <person name="Kim H."/>
            <person name="Choi G."/>
            <person name="Song H."/>
            <person name="Lee J."/>
            <person name="Lee S.C."/>
            <person name="Kwon J.K."/>
            <person name="Lee H.Y."/>
            <person name="Koo N."/>
            <person name="Hong Y."/>
            <person name="Kim R.W."/>
            <person name="Kang W.H."/>
            <person name="Huh J.H."/>
            <person name="Kang B.C."/>
            <person name="Yang T.J."/>
            <person name="Lee Y.H."/>
            <person name="Bennetzen J.L."/>
            <person name="Choi D."/>
        </authorList>
    </citation>
    <scope>NUCLEOTIDE SEQUENCE [LARGE SCALE GENOMIC DNA]</scope>
    <source>
        <strain evidence="6">cv. CM334</strain>
    </source>
</reference>
<dbReference type="InterPro" id="IPR001911">
    <property type="entry name" value="Ribosomal_bS21"/>
</dbReference>
<feature type="region of interest" description="Disordered" evidence="4">
    <location>
        <begin position="18"/>
        <end position="37"/>
    </location>
</feature>
<dbReference type="PANTHER" id="PTHR21109:SF0">
    <property type="entry name" value="SMALL RIBOSOMAL SUBUNIT PROTEIN BS21M"/>
    <property type="match status" value="1"/>
</dbReference>
<dbReference type="STRING" id="4072.A0A2G3A661"/>
<dbReference type="PANTHER" id="PTHR21109">
    <property type="entry name" value="MITOCHONDRIAL 28S RIBOSOMAL PROTEIN S21"/>
    <property type="match status" value="1"/>
</dbReference>
<dbReference type="AlphaFoldDB" id="A0A2G3A661"/>
<dbReference type="GO" id="GO:0003735">
    <property type="term" value="F:structural constituent of ribosome"/>
    <property type="evidence" value="ECO:0007669"/>
    <property type="project" value="InterPro"/>
</dbReference>
<dbReference type="NCBIfam" id="TIGR00030">
    <property type="entry name" value="S21p"/>
    <property type="match status" value="1"/>
</dbReference>
<reference evidence="5 6" key="1">
    <citation type="journal article" date="2014" name="Nat. Genet.">
        <title>Genome sequence of the hot pepper provides insights into the evolution of pungency in Capsicum species.</title>
        <authorList>
            <person name="Kim S."/>
            <person name="Park M."/>
            <person name="Yeom S.I."/>
            <person name="Kim Y.M."/>
            <person name="Lee J.M."/>
            <person name="Lee H.A."/>
            <person name="Seo E."/>
            <person name="Choi J."/>
            <person name="Cheong K."/>
            <person name="Kim K.T."/>
            <person name="Jung K."/>
            <person name="Lee G.W."/>
            <person name="Oh S.K."/>
            <person name="Bae C."/>
            <person name="Kim S.B."/>
            <person name="Lee H.Y."/>
            <person name="Kim S.Y."/>
            <person name="Kim M.S."/>
            <person name="Kang B.C."/>
            <person name="Jo Y.D."/>
            <person name="Yang H.B."/>
            <person name="Jeong H.J."/>
            <person name="Kang W.H."/>
            <person name="Kwon J.K."/>
            <person name="Shin C."/>
            <person name="Lim J.Y."/>
            <person name="Park J.H."/>
            <person name="Huh J.H."/>
            <person name="Kim J.S."/>
            <person name="Kim B.D."/>
            <person name="Cohen O."/>
            <person name="Paran I."/>
            <person name="Suh M.C."/>
            <person name="Lee S.B."/>
            <person name="Kim Y.K."/>
            <person name="Shin Y."/>
            <person name="Noh S.J."/>
            <person name="Park J."/>
            <person name="Seo Y.S."/>
            <person name="Kwon S.Y."/>
            <person name="Kim H.A."/>
            <person name="Park J.M."/>
            <person name="Kim H.J."/>
            <person name="Choi S.B."/>
            <person name="Bosland P.W."/>
            <person name="Reeves G."/>
            <person name="Jo S.H."/>
            <person name="Lee B.W."/>
            <person name="Cho H.T."/>
            <person name="Choi H.S."/>
            <person name="Lee M.S."/>
            <person name="Yu Y."/>
            <person name="Do Choi Y."/>
            <person name="Park B.S."/>
            <person name="van Deynze A."/>
            <person name="Ashrafi H."/>
            <person name="Hill T."/>
            <person name="Kim W.T."/>
            <person name="Pai H.S."/>
            <person name="Ahn H.K."/>
            <person name="Yeam I."/>
            <person name="Giovannoni J.J."/>
            <person name="Rose J.K."/>
            <person name="Sorensen I."/>
            <person name="Lee S.J."/>
            <person name="Kim R.W."/>
            <person name="Choi I.Y."/>
            <person name="Choi B.S."/>
            <person name="Lim J.S."/>
            <person name="Lee Y.H."/>
            <person name="Choi D."/>
        </authorList>
    </citation>
    <scope>NUCLEOTIDE SEQUENCE [LARGE SCALE GENOMIC DNA]</scope>
    <source>
        <strain evidence="6">cv. CM334</strain>
    </source>
</reference>
<evidence type="ECO:0000256" key="2">
    <source>
        <dbReference type="ARBA" id="ARBA00022980"/>
    </source>
</evidence>
<dbReference type="Gene3D" id="1.20.5.1150">
    <property type="entry name" value="Ribosomal protein S8"/>
    <property type="match status" value="1"/>
</dbReference>
<feature type="compositionally biased region" description="Polar residues" evidence="4">
    <location>
        <begin position="26"/>
        <end position="37"/>
    </location>
</feature>
<protein>
    <submittedName>
        <fullName evidence="5">30S ribosomal protein S21, chloroplastic</fullName>
    </submittedName>
</protein>
<evidence type="ECO:0000256" key="3">
    <source>
        <dbReference type="ARBA" id="ARBA00023274"/>
    </source>
</evidence>
<keyword evidence="3" id="KW-0687">Ribonucleoprotein</keyword>
<comment type="similarity">
    <text evidence="1">Belongs to the bacterial ribosomal protein bS21 family.</text>
</comment>
<dbReference type="EMBL" id="AYRZ02000002">
    <property type="protein sequence ID" value="PHT89727.1"/>
    <property type="molecule type" value="Genomic_DNA"/>
</dbReference>
<name>A0A2G3A661_CAPAN</name>
<keyword evidence="2 5" id="KW-0689">Ribosomal protein</keyword>
<accession>A0A2G3A661</accession>
<feature type="compositionally biased region" description="Basic and acidic residues" evidence="4">
    <location>
        <begin position="184"/>
        <end position="198"/>
    </location>
</feature>
<dbReference type="GO" id="GO:1990904">
    <property type="term" value="C:ribonucleoprotein complex"/>
    <property type="evidence" value="ECO:0007669"/>
    <property type="project" value="UniProtKB-KW"/>
</dbReference>
<evidence type="ECO:0000256" key="4">
    <source>
        <dbReference type="SAM" id="MobiDB-lite"/>
    </source>
</evidence>
<evidence type="ECO:0000313" key="5">
    <source>
        <dbReference type="EMBL" id="PHT89727.1"/>
    </source>
</evidence>
<proteinExistence type="inferred from homology"/>
<dbReference type="OMA" id="AYANTMF"/>
<dbReference type="GO" id="GO:0005840">
    <property type="term" value="C:ribosome"/>
    <property type="evidence" value="ECO:0007669"/>
    <property type="project" value="UniProtKB-KW"/>
</dbReference>
<dbReference type="GO" id="GO:0006412">
    <property type="term" value="P:translation"/>
    <property type="evidence" value="ECO:0007669"/>
    <property type="project" value="InterPro"/>
</dbReference>
<comment type="caution">
    <text evidence="5">The sequence shown here is derived from an EMBL/GenBank/DDBJ whole genome shotgun (WGS) entry which is preliminary data.</text>
</comment>
<dbReference type="Gramene" id="PHT89727">
    <property type="protein sequence ID" value="PHT89727"/>
    <property type="gene ID" value="T459_04840"/>
</dbReference>
<dbReference type="Pfam" id="PF01165">
    <property type="entry name" value="Ribosomal_S21"/>
    <property type="match status" value="1"/>
</dbReference>
<gene>
    <name evidence="5" type="ORF">T459_04840</name>
</gene>
<dbReference type="InterPro" id="IPR038380">
    <property type="entry name" value="Ribosomal_bS21_sf"/>
</dbReference>
<feature type="region of interest" description="Disordered" evidence="4">
    <location>
        <begin position="181"/>
        <end position="213"/>
    </location>
</feature>
<dbReference type="PRINTS" id="PR00976">
    <property type="entry name" value="RIBOSOMALS21"/>
</dbReference>
<organism evidence="5 6">
    <name type="scientific">Capsicum annuum</name>
    <name type="common">Capsicum pepper</name>
    <dbReference type="NCBI Taxonomy" id="4072"/>
    <lineage>
        <taxon>Eukaryota</taxon>
        <taxon>Viridiplantae</taxon>
        <taxon>Streptophyta</taxon>
        <taxon>Embryophyta</taxon>
        <taxon>Tracheophyta</taxon>
        <taxon>Spermatophyta</taxon>
        <taxon>Magnoliopsida</taxon>
        <taxon>eudicotyledons</taxon>
        <taxon>Gunneridae</taxon>
        <taxon>Pentapetalae</taxon>
        <taxon>asterids</taxon>
        <taxon>lamiids</taxon>
        <taxon>Solanales</taxon>
        <taxon>Solanaceae</taxon>
        <taxon>Solanoideae</taxon>
        <taxon>Capsiceae</taxon>
        <taxon>Capsicum</taxon>
    </lineage>
</organism>